<evidence type="ECO:0000256" key="7">
    <source>
        <dbReference type="ARBA" id="ARBA00023136"/>
    </source>
</evidence>
<dbReference type="InterPro" id="IPR045242">
    <property type="entry name" value="Syntaxin"/>
</dbReference>
<dbReference type="Pfam" id="PF11416">
    <property type="entry name" value="Syntaxin-5_N"/>
    <property type="match status" value="1"/>
</dbReference>
<evidence type="ECO:0000313" key="11">
    <source>
        <dbReference type="EMBL" id="RPB22428.1"/>
    </source>
</evidence>
<gene>
    <name evidence="11" type="ORF">L211DRAFT_810857</name>
</gene>
<dbReference type="InParanoid" id="A0A3N4LL13"/>
<reference evidence="11 12" key="1">
    <citation type="journal article" date="2018" name="Nat. Ecol. Evol.">
        <title>Pezizomycetes genomes reveal the molecular basis of ectomycorrhizal truffle lifestyle.</title>
        <authorList>
            <person name="Murat C."/>
            <person name="Payen T."/>
            <person name="Noel B."/>
            <person name="Kuo A."/>
            <person name="Morin E."/>
            <person name="Chen J."/>
            <person name="Kohler A."/>
            <person name="Krizsan K."/>
            <person name="Balestrini R."/>
            <person name="Da Silva C."/>
            <person name="Montanini B."/>
            <person name="Hainaut M."/>
            <person name="Levati E."/>
            <person name="Barry K.W."/>
            <person name="Belfiori B."/>
            <person name="Cichocki N."/>
            <person name="Clum A."/>
            <person name="Dockter R.B."/>
            <person name="Fauchery L."/>
            <person name="Guy J."/>
            <person name="Iotti M."/>
            <person name="Le Tacon F."/>
            <person name="Lindquist E.A."/>
            <person name="Lipzen A."/>
            <person name="Malagnac F."/>
            <person name="Mello A."/>
            <person name="Molinier V."/>
            <person name="Miyauchi S."/>
            <person name="Poulain J."/>
            <person name="Riccioni C."/>
            <person name="Rubini A."/>
            <person name="Sitrit Y."/>
            <person name="Splivallo R."/>
            <person name="Traeger S."/>
            <person name="Wang M."/>
            <person name="Zifcakova L."/>
            <person name="Wipf D."/>
            <person name="Zambonelli A."/>
            <person name="Paolocci F."/>
            <person name="Nowrousian M."/>
            <person name="Ottonello S."/>
            <person name="Baldrian P."/>
            <person name="Spatafora J.W."/>
            <person name="Henrissat B."/>
            <person name="Nagy L.G."/>
            <person name="Aury J.M."/>
            <person name="Wincker P."/>
            <person name="Grigoriev I.V."/>
            <person name="Bonfante P."/>
            <person name="Martin F.M."/>
        </authorList>
    </citation>
    <scope>NUCLEOTIDE SEQUENCE [LARGE SCALE GENOMIC DNA]</scope>
    <source>
        <strain evidence="11 12">ATCC MYA-4762</strain>
    </source>
</reference>
<feature type="compositionally biased region" description="Polar residues" evidence="8">
    <location>
        <begin position="194"/>
        <end position="210"/>
    </location>
</feature>
<dbReference type="PROSITE" id="PS50192">
    <property type="entry name" value="T_SNARE"/>
    <property type="match status" value="1"/>
</dbReference>
<organism evidence="11 12">
    <name type="scientific">Terfezia boudieri ATCC MYA-4762</name>
    <dbReference type="NCBI Taxonomy" id="1051890"/>
    <lineage>
        <taxon>Eukaryota</taxon>
        <taxon>Fungi</taxon>
        <taxon>Dikarya</taxon>
        <taxon>Ascomycota</taxon>
        <taxon>Pezizomycotina</taxon>
        <taxon>Pezizomycetes</taxon>
        <taxon>Pezizales</taxon>
        <taxon>Pezizaceae</taxon>
        <taxon>Terfezia</taxon>
    </lineage>
</organism>
<keyword evidence="5 9" id="KW-1133">Transmembrane helix</keyword>
<dbReference type="PANTHER" id="PTHR19957">
    <property type="entry name" value="SYNTAXIN"/>
    <property type="match status" value="1"/>
</dbReference>
<dbReference type="GO" id="GO:0048278">
    <property type="term" value="P:vesicle docking"/>
    <property type="evidence" value="ECO:0007669"/>
    <property type="project" value="TreeGrafter"/>
</dbReference>
<dbReference type="EMBL" id="ML121552">
    <property type="protein sequence ID" value="RPB22428.1"/>
    <property type="molecule type" value="Genomic_DNA"/>
</dbReference>
<sequence length="352" mass="38720">MVSIQDRTAEFQTVVSSLSRRINRPPSTAAKVPLLSDVPDRPSSTTGKKAARSEFARRAADIGRSINSTMGKLERLAQLAKRKTLFDDKPVEIAELTYVIKQDLSSINSQIGNLQTLVRSQHPNSSKSSEGQEGEHAKNVVVMLQGKLADVSVGFKEVLEVRTKNIQASRSRTENFVSNVAGRVAEGEFRLRKNPSTPAGASTLQQSASPLYTPPTTRPSSHMHPGPSPSPSLLSLDPNPSHSQPMSQQQLQLLEEAQPVNSYLSARSEAIEAIERTINELGGIFGQLAQMVSEQSEMIQRIDAETEDVVTNVSGAQRELLKYWGRVSSNRWLVVKMFGVLMIFFLLWVLVS</sequence>
<dbReference type="Pfam" id="PF05739">
    <property type="entry name" value="SNARE"/>
    <property type="match status" value="1"/>
</dbReference>
<proteinExistence type="inferred from homology"/>
<dbReference type="STRING" id="1051890.A0A3N4LL13"/>
<protein>
    <submittedName>
        <fullName evidence="11">t-SNARE</fullName>
    </submittedName>
</protein>
<evidence type="ECO:0000256" key="9">
    <source>
        <dbReference type="SAM" id="Phobius"/>
    </source>
</evidence>
<dbReference type="OrthoDB" id="421009at2759"/>
<dbReference type="Proteomes" id="UP000267821">
    <property type="component" value="Unassembled WGS sequence"/>
</dbReference>
<keyword evidence="12" id="KW-1185">Reference proteome</keyword>
<evidence type="ECO:0000256" key="3">
    <source>
        <dbReference type="ARBA" id="ARBA00022448"/>
    </source>
</evidence>
<evidence type="ECO:0000256" key="1">
    <source>
        <dbReference type="ARBA" id="ARBA00004211"/>
    </source>
</evidence>
<feature type="region of interest" description="Disordered" evidence="8">
    <location>
        <begin position="188"/>
        <end position="249"/>
    </location>
</feature>
<dbReference type="PANTHER" id="PTHR19957:SF3">
    <property type="entry name" value="SYNTAXIN-5"/>
    <property type="match status" value="1"/>
</dbReference>
<evidence type="ECO:0000313" key="12">
    <source>
        <dbReference type="Proteomes" id="UP000267821"/>
    </source>
</evidence>
<dbReference type="GO" id="GO:0006886">
    <property type="term" value="P:intracellular protein transport"/>
    <property type="evidence" value="ECO:0007669"/>
    <property type="project" value="TreeGrafter"/>
</dbReference>
<evidence type="ECO:0000256" key="6">
    <source>
        <dbReference type="ARBA" id="ARBA00023054"/>
    </source>
</evidence>
<feature type="compositionally biased region" description="Low complexity" evidence="8">
    <location>
        <begin position="219"/>
        <end position="249"/>
    </location>
</feature>
<dbReference type="InterPro" id="IPR010989">
    <property type="entry name" value="SNARE"/>
</dbReference>
<dbReference type="GO" id="GO:0031201">
    <property type="term" value="C:SNARE complex"/>
    <property type="evidence" value="ECO:0007669"/>
    <property type="project" value="TreeGrafter"/>
</dbReference>
<dbReference type="SUPFAM" id="SSF47661">
    <property type="entry name" value="t-snare proteins"/>
    <property type="match status" value="1"/>
</dbReference>
<feature type="region of interest" description="Disordered" evidence="8">
    <location>
        <begin position="26"/>
        <end position="52"/>
    </location>
</feature>
<comment type="similarity">
    <text evidence="2">Belongs to the syntaxin family.</text>
</comment>
<feature type="transmembrane region" description="Helical" evidence="9">
    <location>
        <begin position="332"/>
        <end position="351"/>
    </location>
</feature>
<dbReference type="CDD" id="cd15844">
    <property type="entry name" value="SNARE_syntaxin5"/>
    <property type="match status" value="1"/>
</dbReference>
<dbReference type="FunCoup" id="A0A3N4LL13">
    <property type="interactions" value="778"/>
</dbReference>
<accession>A0A3N4LL13</accession>
<dbReference type="Gene3D" id="1.20.58.70">
    <property type="match status" value="1"/>
</dbReference>
<dbReference type="GO" id="GO:0006906">
    <property type="term" value="P:vesicle fusion"/>
    <property type="evidence" value="ECO:0007669"/>
    <property type="project" value="TreeGrafter"/>
</dbReference>
<dbReference type="AlphaFoldDB" id="A0A3N4LL13"/>
<evidence type="ECO:0000256" key="5">
    <source>
        <dbReference type="ARBA" id="ARBA00022989"/>
    </source>
</evidence>
<evidence type="ECO:0000256" key="8">
    <source>
        <dbReference type="SAM" id="MobiDB-lite"/>
    </source>
</evidence>
<dbReference type="GO" id="GO:0006888">
    <property type="term" value="P:endoplasmic reticulum to Golgi vesicle-mediated transport"/>
    <property type="evidence" value="ECO:0007669"/>
    <property type="project" value="TreeGrafter"/>
</dbReference>
<name>A0A3N4LL13_9PEZI</name>
<dbReference type="GO" id="GO:0005484">
    <property type="term" value="F:SNAP receptor activity"/>
    <property type="evidence" value="ECO:0007669"/>
    <property type="project" value="TreeGrafter"/>
</dbReference>
<feature type="domain" description="T-SNARE coiled-coil homology" evidence="10">
    <location>
        <begin position="261"/>
        <end position="323"/>
    </location>
</feature>
<dbReference type="InterPro" id="IPR000727">
    <property type="entry name" value="T_SNARE_dom"/>
</dbReference>
<keyword evidence="3" id="KW-0813">Transport</keyword>
<dbReference type="SMART" id="SM00397">
    <property type="entry name" value="t_SNARE"/>
    <property type="match status" value="1"/>
</dbReference>
<keyword evidence="4 9" id="KW-0812">Transmembrane</keyword>
<dbReference type="GO" id="GO:0000149">
    <property type="term" value="F:SNARE binding"/>
    <property type="evidence" value="ECO:0007669"/>
    <property type="project" value="TreeGrafter"/>
</dbReference>
<dbReference type="GO" id="GO:0000139">
    <property type="term" value="C:Golgi membrane"/>
    <property type="evidence" value="ECO:0007669"/>
    <property type="project" value="TreeGrafter"/>
</dbReference>
<keyword evidence="7 9" id="KW-0472">Membrane</keyword>
<evidence type="ECO:0000256" key="2">
    <source>
        <dbReference type="ARBA" id="ARBA00009063"/>
    </source>
</evidence>
<comment type="subcellular location">
    <subcellularLocation>
        <location evidence="1">Membrane</location>
        <topology evidence="1">Single-pass type IV membrane protein</topology>
    </subcellularLocation>
</comment>
<keyword evidence="6" id="KW-0175">Coiled coil</keyword>
<dbReference type="InterPro" id="IPR021538">
    <property type="entry name" value="Syntaxin-5_N"/>
</dbReference>
<evidence type="ECO:0000256" key="4">
    <source>
        <dbReference type="ARBA" id="ARBA00022692"/>
    </source>
</evidence>
<evidence type="ECO:0000259" key="10">
    <source>
        <dbReference type="PROSITE" id="PS50192"/>
    </source>
</evidence>